<keyword evidence="5" id="KW-0934">Plastid</keyword>
<dbReference type="GO" id="GO:0003735">
    <property type="term" value="F:structural constituent of ribosome"/>
    <property type="evidence" value="ECO:0007669"/>
    <property type="project" value="InterPro"/>
</dbReference>
<feature type="compositionally biased region" description="Basic residues" evidence="4">
    <location>
        <begin position="29"/>
        <end position="40"/>
    </location>
</feature>
<evidence type="ECO:0000256" key="3">
    <source>
        <dbReference type="ARBA" id="ARBA00023274"/>
    </source>
</evidence>
<protein>
    <submittedName>
        <fullName evidence="5">Ribosomal protein L34</fullName>
    </submittedName>
</protein>
<dbReference type="Pfam" id="PF00468">
    <property type="entry name" value="Ribosomal_L34"/>
    <property type="match status" value="1"/>
</dbReference>
<feature type="compositionally biased region" description="Basic residues" evidence="4">
    <location>
        <begin position="1"/>
        <end position="19"/>
    </location>
</feature>
<organism evidence="5">
    <name type="scientific">Sphondylothamnion multifidum</name>
    <dbReference type="NCBI Taxonomy" id="193186"/>
    <lineage>
        <taxon>Eukaryota</taxon>
        <taxon>Rhodophyta</taxon>
        <taxon>Florideophyceae</taxon>
        <taxon>Rhodymeniophycidae</taxon>
        <taxon>Ceramiales</taxon>
        <taxon>Ceramiaceae</taxon>
        <taxon>Sphondylothamnion</taxon>
    </lineage>
</organism>
<dbReference type="GO" id="GO:1990904">
    <property type="term" value="C:ribonucleoprotein complex"/>
    <property type="evidence" value="ECO:0007669"/>
    <property type="project" value="UniProtKB-KW"/>
</dbReference>
<dbReference type="AlphaFoldDB" id="A0A4D6X025"/>
<gene>
    <name evidence="5" type="primary">rpl34</name>
</gene>
<name>A0A4D6X025_9FLOR</name>
<proteinExistence type="inferred from homology"/>
<evidence type="ECO:0000256" key="2">
    <source>
        <dbReference type="ARBA" id="ARBA00022980"/>
    </source>
</evidence>
<feature type="region of interest" description="Disordered" evidence="4">
    <location>
        <begin position="1"/>
        <end position="40"/>
    </location>
</feature>
<evidence type="ECO:0000313" key="5">
    <source>
        <dbReference type="EMBL" id="QCI08822.1"/>
    </source>
</evidence>
<sequence length="40" mass="4631">MNKGTNIKKSRKSGFRARMKTPSGQKIINAKRKKKRKKIS</sequence>
<accession>A0A4D6X025</accession>
<comment type="similarity">
    <text evidence="1">Belongs to the bacterial ribosomal protein bL34 family.</text>
</comment>
<dbReference type="GO" id="GO:0005840">
    <property type="term" value="C:ribosome"/>
    <property type="evidence" value="ECO:0007669"/>
    <property type="project" value="UniProtKB-KW"/>
</dbReference>
<dbReference type="InterPro" id="IPR000271">
    <property type="entry name" value="Ribosomal_bL34"/>
</dbReference>
<reference evidence="5" key="1">
    <citation type="journal article" date="2019" name="Mol. Phylogenet. Evol.">
        <title>Morphological evolution and classification of the red algal order Ceramiales inferred using plastid phylogenomics.</title>
        <authorList>
            <person name="Diaz-Tapia P."/>
            <person name="Pasella M.M."/>
            <person name="Verbruggen H."/>
            <person name="Maggs C.A."/>
        </authorList>
    </citation>
    <scope>NUCLEOTIDE SEQUENCE</scope>
    <source>
        <strain evidence="5">PD2995</strain>
    </source>
</reference>
<dbReference type="NCBIfam" id="TIGR01030">
    <property type="entry name" value="rpmH_bact"/>
    <property type="match status" value="1"/>
</dbReference>
<evidence type="ECO:0000256" key="1">
    <source>
        <dbReference type="ARBA" id="ARBA00010111"/>
    </source>
</evidence>
<evidence type="ECO:0000256" key="4">
    <source>
        <dbReference type="SAM" id="MobiDB-lite"/>
    </source>
</evidence>
<dbReference type="Gene3D" id="1.10.287.3980">
    <property type="match status" value="1"/>
</dbReference>
<keyword evidence="3" id="KW-0687">Ribonucleoprotein</keyword>
<dbReference type="EMBL" id="MK814736">
    <property type="protein sequence ID" value="QCI08822.1"/>
    <property type="molecule type" value="Genomic_DNA"/>
</dbReference>
<dbReference type="GO" id="GO:0006412">
    <property type="term" value="P:translation"/>
    <property type="evidence" value="ECO:0007669"/>
    <property type="project" value="InterPro"/>
</dbReference>
<reference evidence="5" key="2">
    <citation type="submission" date="2019-04" db="EMBL/GenBank/DDBJ databases">
        <authorList>
            <person name="Pasella M."/>
        </authorList>
    </citation>
    <scope>NUCLEOTIDE SEQUENCE</scope>
    <source>
        <strain evidence="5">PD2995</strain>
    </source>
</reference>
<geneLocation type="plastid" evidence="5"/>
<keyword evidence="2 5" id="KW-0689">Ribosomal protein</keyword>